<dbReference type="EMBL" id="ALNK01000015">
    <property type="protein sequence ID" value="EJU23691.1"/>
    <property type="molecule type" value="Genomic_DNA"/>
</dbReference>
<comment type="caution">
    <text evidence="2">The sequence shown here is derived from an EMBL/GenBank/DDBJ whole genome shotgun (WGS) entry which is preliminary data.</text>
</comment>
<keyword evidence="3" id="KW-1185">Reference proteome</keyword>
<dbReference type="RefSeq" id="WP_009530816.1">
    <property type="nucleotide sequence ID" value="NZ_ALNK01000015.1"/>
</dbReference>
<dbReference type="Pfam" id="PF09951">
    <property type="entry name" value="Imm33"/>
    <property type="match status" value="1"/>
</dbReference>
<reference evidence="2 3" key="1">
    <citation type="submission" date="2012-07" db="EMBL/GenBank/DDBJ databases">
        <authorList>
            <person name="Durkin A.S."/>
            <person name="McCorrison J."/>
            <person name="Torralba M."/>
            <person name="Gillis M."/>
            <person name="Methe B."/>
            <person name="Sutton G."/>
            <person name="Nelson K.E."/>
        </authorList>
    </citation>
    <scope>NUCLEOTIDE SEQUENCE [LARGE SCALE GENOMIC DNA]</scope>
    <source>
        <strain evidence="2 3">OBRC8</strain>
    </source>
</reference>
<feature type="domain" description="Immunity protein Imm33" evidence="1">
    <location>
        <begin position="7"/>
        <end position="91"/>
    </location>
</feature>
<dbReference type="PANTHER" id="PTHR38743:SF2">
    <property type="entry name" value="DUF2185 DOMAIN-CONTAINING PROTEIN"/>
    <property type="match status" value="1"/>
</dbReference>
<evidence type="ECO:0000313" key="2">
    <source>
        <dbReference type="EMBL" id="EJU23691.1"/>
    </source>
</evidence>
<name>J4WEA4_9FIRM</name>
<dbReference type="AlphaFoldDB" id="J4WEA4"/>
<dbReference type="PATRIC" id="fig|796941.3.peg.879"/>
<protein>
    <submittedName>
        <fullName evidence="2">PF09951 family protein</fullName>
    </submittedName>
</protein>
<organism evidence="2 3">
    <name type="scientific">Peptoanaerobacter stomatis</name>
    <dbReference type="NCBI Taxonomy" id="796937"/>
    <lineage>
        <taxon>Bacteria</taxon>
        <taxon>Bacillati</taxon>
        <taxon>Bacillota</taxon>
        <taxon>Clostridia</taxon>
        <taxon>Peptostreptococcales</taxon>
        <taxon>Filifactoraceae</taxon>
        <taxon>Peptoanaerobacter</taxon>
    </lineage>
</organism>
<evidence type="ECO:0000313" key="3">
    <source>
        <dbReference type="Proteomes" id="UP000005244"/>
    </source>
</evidence>
<gene>
    <name evidence="2" type="ORF">HMPREF1143_2242</name>
</gene>
<sequence length="104" mass="12012">MKEFGYVLATKKLVEEKLPVRFMYREKSKSGDSGWRFFAGVEDQEYVDDPDNIGIYDIKTITDIDKSIIPYLNSSVGVAFERETCNEDFKESKDFDFSPESSEV</sequence>
<proteinExistence type="predicted"/>
<dbReference type="InterPro" id="IPR018689">
    <property type="entry name" value="Imm33_dom"/>
</dbReference>
<dbReference type="Proteomes" id="UP000005244">
    <property type="component" value="Unassembled WGS sequence"/>
</dbReference>
<accession>J4WEA4</accession>
<dbReference type="PANTHER" id="PTHR38743">
    <property type="entry name" value="SIMILAR TO GLYOXYLASE I FAMILY PROTEIN"/>
    <property type="match status" value="1"/>
</dbReference>
<evidence type="ECO:0000259" key="1">
    <source>
        <dbReference type="Pfam" id="PF09951"/>
    </source>
</evidence>